<proteinExistence type="predicted"/>
<accession>A0A934T0N6</accession>
<feature type="region of interest" description="Disordered" evidence="1">
    <location>
        <begin position="1"/>
        <end position="24"/>
    </location>
</feature>
<dbReference type="Proteomes" id="UP000622890">
    <property type="component" value="Unassembled WGS sequence"/>
</dbReference>
<reference evidence="3" key="1">
    <citation type="submission" date="2021-01" db="EMBL/GenBank/DDBJ databases">
        <title>Genome sequence of strain Noviherbaspirillum sp. DKR-6.</title>
        <authorList>
            <person name="Chaudhary D.K."/>
        </authorList>
    </citation>
    <scope>NUCLEOTIDE SEQUENCE</scope>
    <source>
        <strain evidence="3">DKR-6</strain>
    </source>
</reference>
<sequence>MGRSVASGKMPSSDGSLSDTPAPPGQLQITFTSLAKGAVLHRVHLDRYRADAFNPGVSGNARFSPITDEQGKPIPTLYGGTTMVCALMETVFHDVPHSAGFKSMDKGKLAGQVHSTIRVERELALVDLASVALRKMGVTRKQLIDTEKNAYPATRLWASAIHRLCPAAQGLSWISRQDDTARAAMLFGDRIAAGSLQRISPPRSLLADTDAYDVVLDLADRIGLKILQGMR</sequence>
<dbReference type="InterPro" id="IPR014914">
    <property type="entry name" value="RES_dom"/>
</dbReference>
<evidence type="ECO:0000256" key="1">
    <source>
        <dbReference type="SAM" id="MobiDB-lite"/>
    </source>
</evidence>
<organism evidence="3 4">
    <name type="scientific">Noviherbaspirillum pedocola</name>
    <dbReference type="NCBI Taxonomy" id="2801341"/>
    <lineage>
        <taxon>Bacteria</taxon>
        <taxon>Pseudomonadati</taxon>
        <taxon>Pseudomonadota</taxon>
        <taxon>Betaproteobacteria</taxon>
        <taxon>Burkholderiales</taxon>
        <taxon>Oxalobacteraceae</taxon>
        <taxon>Noviherbaspirillum</taxon>
    </lineage>
</organism>
<evidence type="ECO:0000313" key="3">
    <source>
        <dbReference type="EMBL" id="MBK4736622.1"/>
    </source>
</evidence>
<evidence type="ECO:0000313" key="4">
    <source>
        <dbReference type="Proteomes" id="UP000622890"/>
    </source>
</evidence>
<comment type="caution">
    <text evidence="3">The sequence shown here is derived from an EMBL/GenBank/DDBJ whole genome shotgun (WGS) entry which is preliminary data.</text>
</comment>
<dbReference type="Pfam" id="PF08808">
    <property type="entry name" value="RES"/>
    <property type="match status" value="1"/>
</dbReference>
<dbReference type="RefSeq" id="WP_200594236.1">
    <property type="nucleotide sequence ID" value="NZ_JAEPBG010000008.1"/>
</dbReference>
<dbReference type="EMBL" id="JAEPBG010000008">
    <property type="protein sequence ID" value="MBK4736622.1"/>
    <property type="molecule type" value="Genomic_DNA"/>
</dbReference>
<dbReference type="AlphaFoldDB" id="A0A934T0N6"/>
<name>A0A934T0N6_9BURK</name>
<dbReference type="SMART" id="SM00953">
    <property type="entry name" value="RES"/>
    <property type="match status" value="1"/>
</dbReference>
<protein>
    <submittedName>
        <fullName evidence="3">RES family NAD+ phosphorylase</fullName>
    </submittedName>
</protein>
<evidence type="ECO:0000259" key="2">
    <source>
        <dbReference type="SMART" id="SM00953"/>
    </source>
</evidence>
<feature type="domain" description="RES" evidence="2">
    <location>
        <begin position="53"/>
        <end position="199"/>
    </location>
</feature>
<keyword evidence="4" id="KW-1185">Reference proteome</keyword>
<gene>
    <name evidence="3" type="ORF">JJB74_18510</name>
</gene>